<evidence type="ECO:0000313" key="8">
    <source>
        <dbReference type="EMBL" id="OCH91175.1"/>
    </source>
</evidence>
<dbReference type="AlphaFoldDB" id="A0A8E2AZP5"/>
<proteinExistence type="inferred from homology"/>
<dbReference type="SUPFAM" id="SSF51735">
    <property type="entry name" value="NAD(P)-binding Rossmann-fold domains"/>
    <property type="match status" value="1"/>
</dbReference>
<sequence length="357" mass="38213">MKAARYYGPGNIRIEEIPEPVPKPGQVKIKVAWNGICGSDLHSYLTMLWVSPATEPNSITKEKLPVTMGHEMSGTIVELGEGVDTNHFSVGQNVVVEPLISCMNDYCASCLEGRRNVCPSMNFIGIAGWGGGLAEYITVDQELVHILPPRIPLEAGAMIEPLAVGWHAVNRSEFKAGNNVLVVGAGPIGLLLVKVLRARGASWIGVSEPAAARCKLALALGADDVFDPLTADVSAEVRKVTGGSGADVVFECSGIEAGLHTALNAVRARGNIVNISVWEKPPAFDVNLLMMREATFTATIGYESRVFPDLLRAVGEGKLDGIEALVTRKIALEEVVEKGIKALLHEKDTQIKILVHP</sequence>
<dbReference type="PANTHER" id="PTHR43161">
    <property type="entry name" value="SORBITOL DEHYDROGENASE"/>
    <property type="match status" value="1"/>
</dbReference>
<evidence type="ECO:0000256" key="4">
    <source>
        <dbReference type="ARBA" id="ARBA00022833"/>
    </source>
</evidence>
<dbReference type="InterPro" id="IPR002328">
    <property type="entry name" value="ADH_Zn_CS"/>
</dbReference>
<dbReference type="GO" id="GO:0000721">
    <property type="term" value="F:(R,R)-butanediol dehydrogenase activity"/>
    <property type="evidence" value="ECO:0007669"/>
    <property type="project" value="TreeGrafter"/>
</dbReference>
<dbReference type="GO" id="GO:0034079">
    <property type="term" value="P:butanediol biosynthetic process"/>
    <property type="evidence" value="ECO:0007669"/>
    <property type="project" value="TreeGrafter"/>
</dbReference>
<dbReference type="EMBL" id="KV722390">
    <property type="protein sequence ID" value="OCH91175.1"/>
    <property type="molecule type" value="Genomic_DNA"/>
</dbReference>
<evidence type="ECO:0000256" key="1">
    <source>
        <dbReference type="ARBA" id="ARBA00001947"/>
    </source>
</evidence>
<dbReference type="PROSITE" id="PS00059">
    <property type="entry name" value="ADH_ZINC"/>
    <property type="match status" value="1"/>
</dbReference>
<reference evidence="8 9" key="1">
    <citation type="submission" date="2016-07" db="EMBL/GenBank/DDBJ databases">
        <title>Draft genome of the white-rot fungus Obba rivulosa 3A-2.</title>
        <authorList>
            <consortium name="DOE Joint Genome Institute"/>
            <person name="Miettinen O."/>
            <person name="Riley R."/>
            <person name="Acob R."/>
            <person name="Barry K."/>
            <person name="Cullen D."/>
            <person name="De Vries R."/>
            <person name="Hainaut M."/>
            <person name="Hatakka A."/>
            <person name="Henrissat B."/>
            <person name="Hilden K."/>
            <person name="Kuo R."/>
            <person name="Labutti K."/>
            <person name="Lipzen A."/>
            <person name="Makela M.R."/>
            <person name="Sandor L."/>
            <person name="Spatafora J.W."/>
            <person name="Grigoriev I.V."/>
            <person name="Hibbett D.S."/>
        </authorList>
    </citation>
    <scope>NUCLEOTIDE SEQUENCE [LARGE SCALE GENOMIC DNA]</scope>
    <source>
        <strain evidence="8 9">3A-2</strain>
    </source>
</reference>
<dbReference type="Pfam" id="PF00107">
    <property type="entry name" value="ADH_zinc_N"/>
    <property type="match status" value="1"/>
</dbReference>
<keyword evidence="3 6" id="KW-0479">Metal-binding</keyword>
<dbReference type="Gene3D" id="3.40.50.720">
    <property type="entry name" value="NAD(P)-binding Rossmann-like Domain"/>
    <property type="match status" value="1"/>
</dbReference>
<evidence type="ECO:0000313" key="9">
    <source>
        <dbReference type="Proteomes" id="UP000250043"/>
    </source>
</evidence>
<evidence type="ECO:0000256" key="3">
    <source>
        <dbReference type="ARBA" id="ARBA00022723"/>
    </source>
</evidence>
<dbReference type="SMART" id="SM00829">
    <property type="entry name" value="PKS_ER"/>
    <property type="match status" value="1"/>
</dbReference>
<keyword evidence="9" id="KW-1185">Reference proteome</keyword>
<dbReference type="InterPro" id="IPR036291">
    <property type="entry name" value="NAD(P)-bd_dom_sf"/>
</dbReference>
<comment type="similarity">
    <text evidence="2 6">Belongs to the zinc-containing alcohol dehydrogenase family.</text>
</comment>
<dbReference type="Pfam" id="PF08240">
    <property type="entry name" value="ADH_N"/>
    <property type="match status" value="1"/>
</dbReference>
<dbReference type="PANTHER" id="PTHR43161:SF23">
    <property type="entry name" value="(R,R)-BUTANEDIOL DEHYDROGENASE-RELATED"/>
    <property type="match status" value="1"/>
</dbReference>
<dbReference type="Proteomes" id="UP000250043">
    <property type="component" value="Unassembled WGS sequence"/>
</dbReference>
<dbReference type="InterPro" id="IPR013154">
    <property type="entry name" value="ADH-like_N"/>
</dbReference>
<keyword evidence="4 6" id="KW-0862">Zinc</keyword>
<dbReference type="GO" id="GO:0008270">
    <property type="term" value="F:zinc ion binding"/>
    <property type="evidence" value="ECO:0007669"/>
    <property type="project" value="InterPro"/>
</dbReference>
<dbReference type="InterPro" id="IPR020843">
    <property type="entry name" value="ER"/>
</dbReference>
<evidence type="ECO:0000259" key="7">
    <source>
        <dbReference type="SMART" id="SM00829"/>
    </source>
</evidence>
<dbReference type="CDD" id="cd08233">
    <property type="entry name" value="butanediol_DH_like"/>
    <property type="match status" value="1"/>
</dbReference>
<dbReference type="Gene3D" id="3.90.180.10">
    <property type="entry name" value="Medium-chain alcohol dehydrogenases, catalytic domain"/>
    <property type="match status" value="1"/>
</dbReference>
<accession>A0A8E2AZP5</accession>
<protein>
    <submittedName>
        <fullName evidence="8">Alcohol dehydrogenase GroES domain protein</fullName>
    </submittedName>
</protein>
<gene>
    <name evidence="8" type="ORF">OBBRIDRAFT_887166</name>
</gene>
<organism evidence="8 9">
    <name type="scientific">Obba rivulosa</name>
    <dbReference type="NCBI Taxonomy" id="1052685"/>
    <lineage>
        <taxon>Eukaryota</taxon>
        <taxon>Fungi</taxon>
        <taxon>Dikarya</taxon>
        <taxon>Basidiomycota</taxon>
        <taxon>Agaricomycotina</taxon>
        <taxon>Agaricomycetes</taxon>
        <taxon>Polyporales</taxon>
        <taxon>Gelatoporiaceae</taxon>
        <taxon>Obba</taxon>
    </lineage>
</organism>
<dbReference type="InterPro" id="IPR013149">
    <property type="entry name" value="ADH-like_C"/>
</dbReference>
<evidence type="ECO:0000256" key="2">
    <source>
        <dbReference type="ARBA" id="ARBA00008072"/>
    </source>
</evidence>
<keyword evidence="5" id="KW-0560">Oxidoreductase</keyword>
<dbReference type="SUPFAM" id="SSF50129">
    <property type="entry name" value="GroES-like"/>
    <property type="match status" value="1"/>
</dbReference>
<comment type="cofactor">
    <cofactor evidence="1 6">
        <name>Zn(2+)</name>
        <dbReference type="ChEBI" id="CHEBI:29105"/>
    </cofactor>
</comment>
<feature type="domain" description="Enoyl reductase (ER)" evidence="7">
    <location>
        <begin position="8"/>
        <end position="355"/>
    </location>
</feature>
<evidence type="ECO:0000256" key="5">
    <source>
        <dbReference type="ARBA" id="ARBA00023002"/>
    </source>
</evidence>
<name>A0A8E2AZP5_9APHY</name>
<dbReference type="InterPro" id="IPR011032">
    <property type="entry name" value="GroES-like_sf"/>
</dbReference>
<dbReference type="OrthoDB" id="3941538at2759"/>
<dbReference type="GO" id="GO:0005737">
    <property type="term" value="C:cytoplasm"/>
    <property type="evidence" value="ECO:0007669"/>
    <property type="project" value="TreeGrafter"/>
</dbReference>
<evidence type="ECO:0000256" key="6">
    <source>
        <dbReference type="RuleBase" id="RU361277"/>
    </source>
</evidence>